<sequence length="68" mass="7452">MIALDEGHWKETAAFFRCPFTKTSALCLDLSVVQKAWFLSSQPLSACTKAGTQTSTDMSVCAQLCDME</sequence>
<proteinExistence type="predicted"/>
<gene>
    <name evidence="2" type="ORF">H671_4g12075</name>
    <name evidence="1" type="ORF">I79_017148</name>
</gene>
<reference evidence="1" key="2">
    <citation type="submission" date="2011-08" db="EMBL/GenBank/DDBJ databases">
        <title>The genomic sequence of the Chinese hamster ovary CHO-K1 cell line.</title>
        <authorList>
            <person name="Xu X."/>
            <person name="Nagarajan H."/>
            <person name="Lewis N.E."/>
            <person name="Pan S."/>
            <person name="Cai Z."/>
            <person name="Liu X."/>
            <person name="Chen W."/>
            <person name="Xie M."/>
            <person name="Wang W."/>
            <person name="Hammond S."/>
            <person name="Andersen M.R."/>
            <person name="Neff N."/>
            <person name="Passarelli B."/>
            <person name="Koh W."/>
            <person name="Fan C.H."/>
            <person name="Wang J."/>
            <person name="Gui Y."/>
            <person name="Lee K.H."/>
            <person name="Betenbaugh M.J."/>
            <person name="Quake S.R."/>
            <person name="Famili I."/>
            <person name="Palsson B.O."/>
            <person name="Wang J."/>
        </authorList>
    </citation>
    <scope>NUCLEOTIDE SEQUENCE</scope>
</reference>
<name>G3I197_CRIGR</name>
<protein>
    <submittedName>
        <fullName evidence="1">Uncharacterized protein</fullName>
    </submittedName>
</protein>
<evidence type="ECO:0000313" key="4">
    <source>
        <dbReference type="Proteomes" id="UP000030759"/>
    </source>
</evidence>
<accession>G3I197</accession>
<evidence type="ECO:0000313" key="2">
    <source>
        <dbReference type="EMBL" id="ERE76129.1"/>
    </source>
</evidence>
<dbReference type="AlphaFoldDB" id="G3I197"/>
<reference evidence="4" key="3">
    <citation type="journal article" date="2013" name="Nat. Biotechnol.">
        <title>Chinese hamster genome sequenced from sorted chromosomes.</title>
        <authorList>
            <person name="Brinkrolf K."/>
            <person name="Rupp O."/>
            <person name="Laux H."/>
            <person name="Kollin F."/>
            <person name="Ernst W."/>
            <person name="Linke B."/>
            <person name="Kofler R."/>
            <person name="Romand S."/>
            <person name="Hesse F."/>
            <person name="Budach W.E."/>
            <person name="Galosy S."/>
            <person name="Muller D."/>
            <person name="Noll T."/>
            <person name="Wienberg J."/>
            <person name="Jostock T."/>
            <person name="Leonard M."/>
            <person name="Grillari J."/>
            <person name="Tauch A."/>
            <person name="Goesmann A."/>
            <person name="Helk B."/>
            <person name="Mott J.E."/>
            <person name="Puhler A."/>
            <person name="Borth N."/>
        </authorList>
    </citation>
    <scope>NUCLEOTIDE SEQUENCE [LARGE SCALE GENOMIC DNA]</scope>
    <source>
        <strain evidence="4">17A/GY</strain>
    </source>
</reference>
<evidence type="ECO:0000313" key="3">
    <source>
        <dbReference type="Proteomes" id="UP000001075"/>
    </source>
</evidence>
<dbReference type="EMBL" id="JH001059">
    <property type="protein sequence ID" value="EGV95064.1"/>
    <property type="molecule type" value="Genomic_DNA"/>
</dbReference>
<organism evidence="1 3">
    <name type="scientific">Cricetulus griseus</name>
    <name type="common">Chinese hamster</name>
    <name type="synonym">Cricetulus barabensis griseus</name>
    <dbReference type="NCBI Taxonomy" id="10029"/>
    <lineage>
        <taxon>Eukaryota</taxon>
        <taxon>Metazoa</taxon>
        <taxon>Chordata</taxon>
        <taxon>Craniata</taxon>
        <taxon>Vertebrata</taxon>
        <taxon>Euteleostomi</taxon>
        <taxon>Mammalia</taxon>
        <taxon>Eutheria</taxon>
        <taxon>Euarchontoglires</taxon>
        <taxon>Glires</taxon>
        <taxon>Rodentia</taxon>
        <taxon>Myomorpha</taxon>
        <taxon>Muroidea</taxon>
        <taxon>Cricetidae</taxon>
        <taxon>Cricetinae</taxon>
        <taxon>Cricetulus</taxon>
    </lineage>
</organism>
<reference evidence="2" key="4">
    <citation type="submission" date="2013-03" db="EMBL/GenBank/DDBJ databases">
        <title>Chinese hamster genome sequenced from sorted chromosomes.</title>
        <authorList>
            <person name="Brinkrolf K."/>
            <person name="Rupp O."/>
            <person name="Laux H."/>
            <person name="Kollin F."/>
            <person name="Ernst W."/>
            <person name="Linke B."/>
            <person name="Kofler R."/>
            <person name="Romand S."/>
            <person name="Hesse F."/>
            <person name="Budach W.E."/>
            <person name="Galosy S."/>
            <person name="Muller D."/>
            <person name="Noll T."/>
            <person name="Wienberg J."/>
            <person name="Jostock T."/>
            <person name="Leonard M."/>
            <person name="Grillari J."/>
            <person name="Tauch A."/>
            <person name="Goesmann A."/>
            <person name="Helk B."/>
            <person name="Mott J.E."/>
            <person name="Puehler A."/>
            <person name="Borth N."/>
        </authorList>
    </citation>
    <scope>NUCLEOTIDE SEQUENCE</scope>
    <source>
        <strain evidence="2">17A/GY</strain>
    </source>
</reference>
<reference evidence="3" key="1">
    <citation type="journal article" date="2011" name="Nat. Biotechnol.">
        <title>The genomic sequence of the Chinese hamster ovary (CHO)-K1 cell line.</title>
        <authorList>
            <person name="Xu X."/>
            <person name="Nagarajan H."/>
            <person name="Lewis N.E."/>
            <person name="Pan S."/>
            <person name="Cai Z."/>
            <person name="Liu X."/>
            <person name="Chen W."/>
            <person name="Xie M."/>
            <person name="Wang W."/>
            <person name="Hammond S."/>
            <person name="Andersen M.R."/>
            <person name="Neff N."/>
            <person name="Passarelli B."/>
            <person name="Koh W."/>
            <person name="Fan H.C."/>
            <person name="Wang J."/>
            <person name="Gui Y."/>
            <person name="Lee K.H."/>
            <person name="Betenbaugh M.J."/>
            <person name="Quake S.R."/>
            <person name="Famili I."/>
            <person name="Palsson B.O."/>
            <person name="Wang J."/>
        </authorList>
    </citation>
    <scope>NUCLEOTIDE SEQUENCE [LARGE SCALE GENOMIC DNA]</scope>
    <source>
        <strain evidence="3">CHO K1 cell line</strain>
    </source>
</reference>
<dbReference type="Proteomes" id="UP000030759">
    <property type="component" value="Unassembled WGS sequence"/>
</dbReference>
<dbReference type="Proteomes" id="UP000001075">
    <property type="component" value="Unassembled WGS sequence"/>
</dbReference>
<dbReference type="EMBL" id="KE674775">
    <property type="protein sequence ID" value="ERE76129.1"/>
    <property type="molecule type" value="Genomic_DNA"/>
</dbReference>
<evidence type="ECO:0000313" key="1">
    <source>
        <dbReference type="EMBL" id="EGV95064.1"/>
    </source>
</evidence>